<keyword evidence="1 3" id="KW-0378">Hydrolase</keyword>
<dbReference type="SUPFAM" id="SSF51283">
    <property type="entry name" value="dUTPase-like"/>
    <property type="match status" value="1"/>
</dbReference>
<dbReference type="CDD" id="cd07557">
    <property type="entry name" value="trimeric_dUTPase"/>
    <property type="match status" value="1"/>
</dbReference>
<dbReference type="InterPro" id="IPR011962">
    <property type="entry name" value="dCTP_deaminase"/>
</dbReference>
<name>A0A850T362_9BACT</name>
<dbReference type="RefSeq" id="WP_178367635.1">
    <property type="nucleotide sequence ID" value="NZ_JACADJ010000062.1"/>
</dbReference>
<reference evidence="3 4" key="1">
    <citation type="submission" date="2020-06" db="EMBL/GenBank/DDBJ databases">
        <title>High-quality draft genome of sulfate reducer Desulfobacter latus type strain AcrS2 isolated from marine sediment.</title>
        <authorList>
            <person name="Hoppe M."/>
            <person name="Larsen C.K."/>
            <person name="Marshall I.P.G."/>
            <person name="Schramm A."/>
            <person name="Marietou A.G."/>
        </authorList>
    </citation>
    <scope>NUCLEOTIDE SEQUENCE [LARGE SCALE GENOMIC DNA]</scope>
    <source>
        <strain evidence="3 4">AcRS2</strain>
    </source>
</reference>
<dbReference type="PANTHER" id="PTHR42680">
    <property type="entry name" value="DCTP DEAMINASE"/>
    <property type="match status" value="1"/>
</dbReference>
<evidence type="ECO:0000313" key="3">
    <source>
        <dbReference type="EMBL" id="NWH06183.1"/>
    </source>
</evidence>
<dbReference type="EMBL" id="JACADJ010000062">
    <property type="protein sequence ID" value="NWH06183.1"/>
    <property type="molecule type" value="Genomic_DNA"/>
</dbReference>
<dbReference type="NCBIfam" id="TIGR02274">
    <property type="entry name" value="dCTP_deam"/>
    <property type="match status" value="1"/>
</dbReference>
<dbReference type="EC" id="3.5.4.13" evidence="3"/>
<dbReference type="InterPro" id="IPR036157">
    <property type="entry name" value="dUTPase-like_sf"/>
</dbReference>
<dbReference type="InterPro" id="IPR033704">
    <property type="entry name" value="dUTPase_trimeric"/>
</dbReference>
<evidence type="ECO:0000256" key="1">
    <source>
        <dbReference type="ARBA" id="ARBA00022801"/>
    </source>
</evidence>
<keyword evidence="2" id="KW-0546">Nucleotide metabolism</keyword>
<evidence type="ECO:0000256" key="2">
    <source>
        <dbReference type="ARBA" id="ARBA00023080"/>
    </source>
</evidence>
<evidence type="ECO:0000313" key="4">
    <source>
        <dbReference type="Proteomes" id="UP000553343"/>
    </source>
</evidence>
<dbReference type="Gene3D" id="2.70.40.10">
    <property type="match status" value="1"/>
</dbReference>
<dbReference type="Proteomes" id="UP000553343">
    <property type="component" value="Unassembled WGS sequence"/>
</dbReference>
<proteinExistence type="predicted"/>
<accession>A0A850T362</accession>
<dbReference type="PANTHER" id="PTHR42680:SF3">
    <property type="entry name" value="DCTP DEAMINASE"/>
    <property type="match status" value="1"/>
</dbReference>
<dbReference type="AlphaFoldDB" id="A0A850T362"/>
<dbReference type="GO" id="GO:0006229">
    <property type="term" value="P:dUTP biosynthetic process"/>
    <property type="evidence" value="ECO:0007669"/>
    <property type="project" value="InterPro"/>
</dbReference>
<dbReference type="GO" id="GO:0008829">
    <property type="term" value="F:dCTP deaminase activity"/>
    <property type="evidence" value="ECO:0007669"/>
    <property type="project" value="UniProtKB-EC"/>
</dbReference>
<protein>
    <submittedName>
        <fullName evidence="3">dCTP deaminase</fullName>
        <ecNumber evidence="3">3.5.4.13</ecNumber>
    </submittedName>
</protein>
<comment type="caution">
    <text evidence="3">The sequence shown here is derived from an EMBL/GenBank/DDBJ whole genome shotgun (WGS) entry which is preliminary data.</text>
</comment>
<gene>
    <name evidence="3" type="primary">dcd</name>
    <name evidence="3" type="ORF">HXW94_14520</name>
</gene>
<sequence length="203" mass="22779">MTALSDNDIKRLWNEGHFVVDPFPSKINPASIDLTLGNKQYQYNFENYILGSEIDSEKDVVQTEFLSLTLAHGDSVYIGIAEKLSIPSDTMGYVFPRSSITRLGIQIIPVFMNPGYTGYMPLTITNHSGKPVTIKPGFRIAQLSLFSLNTKSGNTYGRREDAKYQNEEVSHSQLHKDEEFQAAIDRAVQRMAPNISKLIDTSK</sequence>
<dbReference type="Pfam" id="PF22769">
    <property type="entry name" value="DCD"/>
    <property type="match status" value="1"/>
</dbReference>
<organism evidence="3 4">
    <name type="scientific">Desulfobacter latus</name>
    <dbReference type="NCBI Taxonomy" id="2292"/>
    <lineage>
        <taxon>Bacteria</taxon>
        <taxon>Pseudomonadati</taxon>
        <taxon>Thermodesulfobacteriota</taxon>
        <taxon>Desulfobacteria</taxon>
        <taxon>Desulfobacterales</taxon>
        <taxon>Desulfobacteraceae</taxon>
        <taxon>Desulfobacter</taxon>
    </lineage>
</organism>
<keyword evidence="4" id="KW-1185">Reference proteome</keyword>